<keyword evidence="4" id="KW-1185">Reference proteome</keyword>
<accession>A0A454XS88</accession>
<protein>
    <submittedName>
        <fullName evidence="3">Chromo domain-containing protein</fullName>
    </submittedName>
</protein>
<dbReference type="OrthoDB" id="5843976at2759"/>
<gene>
    <name evidence="3" type="primary">WBGene00274833</name>
</gene>
<evidence type="ECO:0000256" key="1">
    <source>
        <dbReference type="ARBA" id="ARBA00004123"/>
    </source>
</evidence>
<keyword evidence="2" id="KW-0539">Nucleus</keyword>
<reference evidence="3" key="2">
    <citation type="submission" date="2022-06" db="UniProtKB">
        <authorList>
            <consortium name="EnsemblMetazoa"/>
        </authorList>
    </citation>
    <scope>IDENTIFICATION</scope>
    <source>
        <strain evidence="3">PS312</strain>
    </source>
</reference>
<accession>A0A8R1YNN6</accession>
<dbReference type="GO" id="GO:0003682">
    <property type="term" value="F:chromatin binding"/>
    <property type="evidence" value="ECO:0000318"/>
    <property type="project" value="GO_Central"/>
</dbReference>
<dbReference type="Proteomes" id="UP000005239">
    <property type="component" value="Unassembled WGS sequence"/>
</dbReference>
<dbReference type="SUPFAM" id="SSF54160">
    <property type="entry name" value="Chromo domain-like"/>
    <property type="match status" value="1"/>
</dbReference>
<dbReference type="Gene3D" id="2.40.50.40">
    <property type="match status" value="1"/>
</dbReference>
<evidence type="ECO:0000313" key="4">
    <source>
        <dbReference type="Proteomes" id="UP000005239"/>
    </source>
</evidence>
<dbReference type="EnsemblMetazoa" id="PPA36464.1">
    <property type="protein sequence ID" value="PPA36464.1"/>
    <property type="gene ID" value="WBGene00274833"/>
</dbReference>
<sequence>MGKKPSQPIKKKVPVQEQEEYFMDKIWERRTEPDGTMRYLTSWIGFDASEKTWEPIEHFTDSGALALVLKFKEEMDKAKAVDHCVRANLNRARKSVGDDADTPEFHVAELRSFSDTPHRSIPTISKQLAAVLAAAASTASKRRKSTIGNGLQLT</sequence>
<dbReference type="InterPro" id="IPR051219">
    <property type="entry name" value="Heterochromatin_chromo-domain"/>
</dbReference>
<organism evidence="3 4">
    <name type="scientific">Pristionchus pacificus</name>
    <name type="common">Parasitic nematode worm</name>
    <dbReference type="NCBI Taxonomy" id="54126"/>
    <lineage>
        <taxon>Eukaryota</taxon>
        <taxon>Metazoa</taxon>
        <taxon>Ecdysozoa</taxon>
        <taxon>Nematoda</taxon>
        <taxon>Chromadorea</taxon>
        <taxon>Rhabditida</taxon>
        <taxon>Rhabditina</taxon>
        <taxon>Diplogasteromorpha</taxon>
        <taxon>Diplogasteroidea</taxon>
        <taxon>Neodiplogasteridae</taxon>
        <taxon>Pristionchus</taxon>
    </lineage>
</organism>
<dbReference type="InterPro" id="IPR000953">
    <property type="entry name" value="Chromo/chromo_shadow_dom"/>
</dbReference>
<evidence type="ECO:0000256" key="2">
    <source>
        <dbReference type="ARBA" id="ARBA00023242"/>
    </source>
</evidence>
<dbReference type="InterPro" id="IPR016197">
    <property type="entry name" value="Chromo-like_dom_sf"/>
</dbReference>
<dbReference type="PROSITE" id="PS50013">
    <property type="entry name" value="CHROMO_2"/>
    <property type="match status" value="1"/>
</dbReference>
<dbReference type="GO" id="GO:0005634">
    <property type="term" value="C:nucleus"/>
    <property type="evidence" value="ECO:0007669"/>
    <property type="project" value="UniProtKB-SubCell"/>
</dbReference>
<dbReference type="GO" id="GO:0031507">
    <property type="term" value="P:heterochromatin formation"/>
    <property type="evidence" value="ECO:0000318"/>
    <property type="project" value="GO_Central"/>
</dbReference>
<proteinExistence type="predicted"/>
<evidence type="ECO:0000313" key="3">
    <source>
        <dbReference type="EnsemblMetazoa" id="PPA36464.1"/>
    </source>
</evidence>
<comment type="subcellular location">
    <subcellularLocation>
        <location evidence="1">Nucleus</location>
    </subcellularLocation>
</comment>
<reference evidence="4" key="1">
    <citation type="journal article" date="2008" name="Nat. Genet.">
        <title>The Pristionchus pacificus genome provides a unique perspective on nematode lifestyle and parasitism.</title>
        <authorList>
            <person name="Dieterich C."/>
            <person name="Clifton S.W."/>
            <person name="Schuster L.N."/>
            <person name="Chinwalla A."/>
            <person name="Delehaunty K."/>
            <person name="Dinkelacker I."/>
            <person name="Fulton L."/>
            <person name="Fulton R."/>
            <person name="Godfrey J."/>
            <person name="Minx P."/>
            <person name="Mitreva M."/>
            <person name="Roeseler W."/>
            <person name="Tian H."/>
            <person name="Witte H."/>
            <person name="Yang S.P."/>
            <person name="Wilson R.K."/>
            <person name="Sommer R.J."/>
        </authorList>
    </citation>
    <scope>NUCLEOTIDE SEQUENCE [LARGE SCALE GENOMIC DNA]</scope>
    <source>
        <strain evidence="4">PS312</strain>
    </source>
</reference>
<name>A0A454XS88_PRIPA</name>
<dbReference type="GO" id="GO:0005721">
    <property type="term" value="C:pericentric heterochromatin"/>
    <property type="evidence" value="ECO:0000318"/>
    <property type="project" value="GO_Central"/>
</dbReference>
<dbReference type="PANTHER" id="PTHR22812">
    <property type="entry name" value="CHROMOBOX PROTEIN"/>
    <property type="match status" value="1"/>
</dbReference>
<dbReference type="AlphaFoldDB" id="A0A454XS88"/>